<evidence type="ECO:0000313" key="5">
    <source>
        <dbReference type="Proteomes" id="UP000271631"/>
    </source>
</evidence>
<dbReference type="PANTHER" id="PTHR32494">
    <property type="entry name" value="ALLANTOATE DEIMINASE-RELATED"/>
    <property type="match status" value="1"/>
</dbReference>
<dbReference type="Gene3D" id="3.40.630.10">
    <property type="entry name" value="Zn peptidases"/>
    <property type="match status" value="1"/>
</dbReference>
<dbReference type="SUPFAM" id="SSF53187">
    <property type="entry name" value="Zn-dependent exopeptidases"/>
    <property type="match status" value="1"/>
</dbReference>
<dbReference type="NCBIfam" id="TIGR01879">
    <property type="entry name" value="hydantase"/>
    <property type="match status" value="1"/>
</dbReference>
<dbReference type="Gene3D" id="3.30.70.360">
    <property type="match status" value="1"/>
</dbReference>
<dbReference type="InterPro" id="IPR036264">
    <property type="entry name" value="Bact_exopeptidase_dim_dom"/>
</dbReference>
<gene>
    <name evidence="4" type="ORF">ALP13_04894</name>
</gene>
<feature type="signal peptide" evidence="3">
    <location>
        <begin position="1"/>
        <end position="19"/>
    </location>
</feature>
<evidence type="ECO:0000256" key="3">
    <source>
        <dbReference type="SAM" id="SignalP"/>
    </source>
</evidence>
<keyword evidence="3" id="KW-0732">Signal</keyword>
<evidence type="ECO:0000256" key="2">
    <source>
        <dbReference type="ARBA" id="ARBA00022801"/>
    </source>
</evidence>
<comment type="similarity">
    <text evidence="1">Belongs to the peptidase M20 family.</text>
</comment>
<organism evidence="4 5">
    <name type="scientific">Pseudomonas syringae pv. maculicola</name>
    <dbReference type="NCBI Taxonomy" id="59511"/>
    <lineage>
        <taxon>Bacteria</taxon>
        <taxon>Pseudomonadati</taxon>
        <taxon>Pseudomonadota</taxon>
        <taxon>Gammaproteobacteria</taxon>
        <taxon>Pseudomonadales</taxon>
        <taxon>Pseudomonadaceae</taxon>
        <taxon>Pseudomonas</taxon>
    </lineage>
</organism>
<dbReference type="PANTHER" id="PTHR32494:SF5">
    <property type="entry name" value="ALLANTOATE AMIDOHYDROLASE"/>
    <property type="match status" value="1"/>
</dbReference>
<dbReference type="EMBL" id="RBUQ01000333">
    <property type="protein sequence ID" value="RMV29085.1"/>
    <property type="molecule type" value="Genomic_DNA"/>
</dbReference>
<evidence type="ECO:0000256" key="1">
    <source>
        <dbReference type="ARBA" id="ARBA00006153"/>
    </source>
</evidence>
<dbReference type="CDD" id="cd03884">
    <property type="entry name" value="M20_bAS"/>
    <property type="match status" value="1"/>
</dbReference>
<keyword evidence="2" id="KW-0378">Hydrolase</keyword>
<reference evidence="4 5" key="1">
    <citation type="submission" date="2018-08" db="EMBL/GenBank/DDBJ databases">
        <title>Recombination of ecologically and evolutionarily significant loci maintains genetic cohesion in the Pseudomonas syringae species complex.</title>
        <authorList>
            <person name="Dillon M."/>
            <person name="Thakur S."/>
            <person name="Almeida R.N.D."/>
            <person name="Weir B.S."/>
            <person name="Guttman D.S."/>
        </authorList>
    </citation>
    <scope>NUCLEOTIDE SEQUENCE [LARGE SCALE GENOMIC DNA]</scope>
    <source>
        <strain evidence="4 5">ICMP 11281</strain>
    </source>
</reference>
<accession>A0A3M3HC57</accession>
<dbReference type="GO" id="GO:0016813">
    <property type="term" value="F:hydrolase activity, acting on carbon-nitrogen (but not peptide) bonds, in linear amidines"/>
    <property type="evidence" value="ECO:0007669"/>
    <property type="project" value="InterPro"/>
</dbReference>
<protein>
    <submittedName>
        <fullName evidence="4">Peptidase, M20/M25/M40 family</fullName>
    </submittedName>
</protein>
<feature type="chain" id="PRO_5044081335" evidence="3">
    <location>
        <begin position="20"/>
        <end position="489"/>
    </location>
</feature>
<dbReference type="InterPro" id="IPR010158">
    <property type="entry name" value="Amidase_Cbmase"/>
</dbReference>
<dbReference type="AlphaFoldDB" id="A0A3M3HC57"/>
<dbReference type="Proteomes" id="UP000271631">
    <property type="component" value="Unassembled WGS sequence"/>
</dbReference>
<name>A0A3M3HC57_PSEYM</name>
<sequence length="489" mass="52613">MTRSPKPCCAGRWSGTARAASCWPTTASSATARSSIPCRLRRLPRWSPIARYPTNSPHVWRKIMSIPSVPELIEPSAADLAAFEALFRQSSAIGATSAGGLHRLSASAEDGQVRDLFRGWLEQHGFEVRVDAIGNLFGLMTFDPDAPYLLCGSHLDSQPSAGRFDGVYGVLAGAVAVSSLARQMRERGEIPACNLAVVNWTNEEGARFQPSLIGSGVFTGALALEAAWDSCDGDGIRLKDALQAIGYLGSDQFDLAIAGYVEIHVEQGSGLENSQTAVGVVRETWAALKRRVRFDGEQNHTGPTPMAARRDALLAAAHTITAVREEAGLHGLQMHTSVGRIEVYPNSPNVVPSRVSLLIEYRSRDVELLRVAAERLDASLHAIADKTMTGFEVESSVLRAPARLNDRFAGLAHAVGAELGLSTTDSMTVAGHDAISLNRLYPVCLLFIPSSNGVSHNEAEYTSDQDMRNGLRMLTGLLYRACASSVAFR</sequence>
<dbReference type="Pfam" id="PF01546">
    <property type="entry name" value="Peptidase_M20"/>
    <property type="match status" value="1"/>
</dbReference>
<evidence type="ECO:0000313" key="4">
    <source>
        <dbReference type="EMBL" id="RMV29085.1"/>
    </source>
</evidence>
<comment type="caution">
    <text evidence="4">The sequence shown here is derived from an EMBL/GenBank/DDBJ whole genome shotgun (WGS) entry which is preliminary data.</text>
</comment>
<dbReference type="InterPro" id="IPR002933">
    <property type="entry name" value="Peptidase_M20"/>
</dbReference>
<dbReference type="NCBIfam" id="NF006772">
    <property type="entry name" value="PRK09290.2-1"/>
    <property type="match status" value="1"/>
</dbReference>
<proteinExistence type="inferred from homology"/>
<dbReference type="SUPFAM" id="SSF55031">
    <property type="entry name" value="Bacterial exopeptidase dimerisation domain"/>
    <property type="match status" value="1"/>
</dbReference>